<dbReference type="InterPro" id="IPR018803">
    <property type="entry name" value="Ish1/Msc1-like"/>
</dbReference>
<comment type="caution">
    <text evidence="3">The sequence shown here is derived from an EMBL/GenBank/DDBJ whole genome shotgun (WGS) entry which is preliminary data.</text>
</comment>
<sequence length="646" mass="71245">MKLSYIFLAAVLASEATALLGMGSKVYHKWNENELERWLSDHNLQYPKPADRKDLEKIVKAHWSAKVVVPYSEWDPKQLQNYLSEQGHQVDQEQAKEKNWLVESVKKSWQETESTAEEAYGSIKNWIFNSWSESQLKAFLDRHGIPNPQPRTRDTLLSAARDNYDTVASKLGETTAYPGNWLYESWSDNDLKKWLKTHGYAAPQPSTRDKLIATVRRNSRLVSMKLQSASDSAADRAKNAKNYVADSMFDTWSESKLKEFLDKNNIKTPQGSTRNELLALVRRNKAYYTGDTVSASASSAYDSATSYGGEKVAQATDAASGYKQDAFDTLTNQWSDSRLKEYLDSRGVPVPQNSKRDELLAKVRLSKHKAATGFGAWTFDTWTYDNLKKWLNQQGYEASLKAEASQDELYSSVVSVYSVASCSAASAGSWAGSSVSSAGTEATDSVSSAGSKATDAAYSAGSKATDAAYSAASKATDAAHHAGTKATDAATDAAGQAYASITSALAKATDNAKDVTFDTWSDSELKAYLDRYGINTYQGSTRNELIAAVRRNAHAFRYGSGDHGLYGQTKAMCWQMYNRIACGMGWVRDRFYVLLGFSAKKAEAAGDRVYEAGQKAGDRAYESGQKVYDSAKEKATEAKDRVKEEL</sequence>
<feature type="region of interest" description="Disordered" evidence="1">
    <location>
        <begin position="625"/>
        <end position="646"/>
    </location>
</feature>
<name>A0ABR3GEE6_9PEZI</name>
<feature type="signal peptide" evidence="2">
    <location>
        <begin position="1"/>
        <end position="18"/>
    </location>
</feature>
<evidence type="ECO:0000256" key="1">
    <source>
        <dbReference type="SAM" id="MobiDB-lite"/>
    </source>
</evidence>
<protein>
    <recommendedName>
        <fullName evidence="5">Stress response protein ish1</fullName>
    </recommendedName>
</protein>
<feature type="compositionally biased region" description="Basic and acidic residues" evidence="1">
    <location>
        <begin position="629"/>
        <end position="646"/>
    </location>
</feature>
<evidence type="ECO:0000313" key="4">
    <source>
        <dbReference type="Proteomes" id="UP001447188"/>
    </source>
</evidence>
<dbReference type="PANTHER" id="PTHR47372">
    <property type="entry name" value="DAUER UP-REGULATED-RELATED"/>
    <property type="match status" value="1"/>
</dbReference>
<proteinExistence type="predicted"/>
<organism evidence="3 4">
    <name type="scientific">Discina gigas</name>
    <dbReference type="NCBI Taxonomy" id="1032678"/>
    <lineage>
        <taxon>Eukaryota</taxon>
        <taxon>Fungi</taxon>
        <taxon>Dikarya</taxon>
        <taxon>Ascomycota</taxon>
        <taxon>Pezizomycotina</taxon>
        <taxon>Pezizomycetes</taxon>
        <taxon>Pezizales</taxon>
        <taxon>Discinaceae</taxon>
        <taxon>Discina</taxon>
    </lineage>
</organism>
<accession>A0ABR3GEE6</accession>
<evidence type="ECO:0000256" key="2">
    <source>
        <dbReference type="SAM" id="SignalP"/>
    </source>
</evidence>
<dbReference type="Proteomes" id="UP001447188">
    <property type="component" value="Unassembled WGS sequence"/>
</dbReference>
<keyword evidence="2" id="KW-0732">Signal</keyword>
<dbReference type="PANTHER" id="PTHR47372:SF38">
    <property type="entry name" value="LATE EMBRYOGENESIS ABUNDANT PROTEIN"/>
    <property type="match status" value="1"/>
</dbReference>
<evidence type="ECO:0000313" key="3">
    <source>
        <dbReference type="EMBL" id="KAL0634344.1"/>
    </source>
</evidence>
<evidence type="ECO:0008006" key="5">
    <source>
        <dbReference type="Google" id="ProtNLM"/>
    </source>
</evidence>
<gene>
    <name evidence="3" type="ORF">Q9L58_006748</name>
</gene>
<dbReference type="EMBL" id="JBBBZM010000097">
    <property type="protein sequence ID" value="KAL0634344.1"/>
    <property type="molecule type" value="Genomic_DNA"/>
</dbReference>
<keyword evidence="4" id="KW-1185">Reference proteome</keyword>
<dbReference type="Pfam" id="PF10281">
    <property type="entry name" value="Ish1"/>
    <property type="match status" value="6"/>
</dbReference>
<reference evidence="3 4" key="1">
    <citation type="submission" date="2024-02" db="EMBL/GenBank/DDBJ databases">
        <title>Discinaceae phylogenomics.</title>
        <authorList>
            <person name="Dirks A.C."/>
            <person name="James T.Y."/>
        </authorList>
    </citation>
    <scope>NUCLEOTIDE SEQUENCE [LARGE SCALE GENOMIC DNA]</scope>
    <source>
        <strain evidence="3 4">ACD0624</strain>
    </source>
</reference>
<feature type="chain" id="PRO_5047443529" description="Stress response protein ish1" evidence="2">
    <location>
        <begin position="19"/>
        <end position="646"/>
    </location>
</feature>